<dbReference type="InterPro" id="IPR005865">
    <property type="entry name" value="THM_MeTrfase_su_C"/>
</dbReference>
<comment type="caution">
    <text evidence="20">The sequence shown here is derived from an EMBL/GenBank/DDBJ whole genome shotgun (WGS) entry which is preliminary data.</text>
</comment>
<evidence type="ECO:0000256" key="1">
    <source>
        <dbReference type="ARBA" id="ARBA00002533"/>
    </source>
</evidence>
<keyword evidence="7 19" id="KW-1003">Cell membrane</keyword>
<name>A0A8J7RL54_METVO</name>
<evidence type="ECO:0000256" key="11">
    <source>
        <dbReference type="ARBA" id="ARBA00022692"/>
    </source>
</evidence>
<comment type="similarity">
    <text evidence="4 19">Belongs to the MtrC family.</text>
</comment>
<dbReference type="OrthoDB" id="60591at2157"/>
<evidence type="ECO:0000256" key="10">
    <source>
        <dbReference type="ARBA" id="ARBA00022679"/>
    </source>
</evidence>
<dbReference type="Pfam" id="PF04211">
    <property type="entry name" value="MtrC"/>
    <property type="match status" value="1"/>
</dbReference>
<dbReference type="AlphaFoldDB" id="A0A8J7RL54"/>
<keyword evidence="13 19" id="KW-1133">Transmembrane helix</keyword>
<dbReference type="NCBIfam" id="TIGR01148">
    <property type="entry name" value="mtrC"/>
    <property type="match status" value="1"/>
</dbReference>
<feature type="transmembrane region" description="Helical" evidence="19">
    <location>
        <begin position="71"/>
        <end position="94"/>
    </location>
</feature>
<dbReference type="GO" id="GO:0032259">
    <property type="term" value="P:methylation"/>
    <property type="evidence" value="ECO:0007669"/>
    <property type="project" value="UniProtKB-KW"/>
</dbReference>
<comment type="function">
    <text evidence="1 19">Part of a complex that catalyzes the formation of methyl-coenzyme M and tetrahydromethanopterin from coenzyme M and methyl-tetrahydromethanopterin. This is an energy-conserving, sodium-ion translocating step.</text>
</comment>
<proteinExistence type="inferred from homology"/>
<evidence type="ECO:0000256" key="19">
    <source>
        <dbReference type="HAMAP-Rule" id="MF_01096"/>
    </source>
</evidence>
<evidence type="ECO:0000313" key="20">
    <source>
        <dbReference type="EMBL" id="MBP2200841.1"/>
    </source>
</evidence>
<comment type="pathway">
    <text evidence="3 19">One-carbon metabolism; methanogenesis from CO(2); methyl-coenzyme M from 5,10-methylene-5,6,7,8-tetrahydromethanopterin: step 2/2.</text>
</comment>
<feature type="transmembrane region" description="Helical" evidence="19">
    <location>
        <begin position="225"/>
        <end position="242"/>
    </location>
</feature>
<organism evidence="20 21">
    <name type="scientific">Methanococcus voltae</name>
    <dbReference type="NCBI Taxonomy" id="2188"/>
    <lineage>
        <taxon>Archaea</taxon>
        <taxon>Methanobacteriati</taxon>
        <taxon>Methanobacteriota</taxon>
        <taxon>Methanomada group</taxon>
        <taxon>Methanococci</taxon>
        <taxon>Methanococcales</taxon>
        <taxon>Methanococcaceae</taxon>
        <taxon>Methanococcus</taxon>
    </lineage>
</organism>
<feature type="transmembrane region" description="Helical" evidence="19">
    <location>
        <begin position="140"/>
        <end position="165"/>
    </location>
</feature>
<reference evidence="20" key="1">
    <citation type="submission" date="2021-03" db="EMBL/GenBank/DDBJ databases">
        <title>Genomic Encyclopedia of Type Strains, Phase IV (KMG-V): Genome sequencing to study the core and pangenomes of soil and plant-associated prokaryotes.</title>
        <authorList>
            <person name="Whitman W."/>
        </authorList>
    </citation>
    <scope>NUCLEOTIDE SEQUENCE</scope>
    <source>
        <strain evidence="20">C4</strain>
    </source>
</reference>
<gene>
    <name evidence="19" type="primary">mtrC</name>
    <name evidence="20" type="ORF">J3E07_000239</name>
</gene>
<evidence type="ECO:0000256" key="17">
    <source>
        <dbReference type="ARBA" id="ARBA00044880"/>
    </source>
</evidence>
<dbReference type="HAMAP" id="MF_01096">
    <property type="entry name" value="MtrC"/>
    <property type="match status" value="1"/>
</dbReference>
<feature type="transmembrane region" description="Helical" evidence="19">
    <location>
        <begin position="100"/>
        <end position="119"/>
    </location>
</feature>
<feature type="transmembrane region" description="Helical" evidence="19">
    <location>
        <begin position="202"/>
        <end position="219"/>
    </location>
</feature>
<protein>
    <recommendedName>
        <fullName evidence="6 19">Tetrahydromethanopterin S-methyltransferase subunit C</fullName>
        <ecNumber evidence="18 19">7.2.1.4</ecNumber>
    </recommendedName>
    <alternativeName>
        <fullName evidence="16 19">N5-methyltetrahydromethanopterin--coenzyme M methyltransferase subunit C</fullName>
    </alternativeName>
</protein>
<evidence type="ECO:0000256" key="13">
    <source>
        <dbReference type="ARBA" id="ARBA00022989"/>
    </source>
</evidence>
<dbReference type="PIRSF" id="PIRSF006530">
    <property type="entry name" value="MtrC"/>
    <property type="match status" value="1"/>
</dbReference>
<comment type="subcellular location">
    <subcellularLocation>
        <location evidence="2 19">Cell membrane</location>
        <topology evidence="2 19">Multi-pass membrane protein</topology>
    </subcellularLocation>
</comment>
<evidence type="ECO:0000256" key="12">
    <source>
        <dbReference type="ARBA" id="ARBA00022967"/>
    </source>
</evidence>
<evidence type="ECO:0000256" key="8">
    <source>
        <dbReference type="ARBA" id="ARBA00022563"/>
    </source>
</evidence>
<dbReference type="EMBL" id="JAGGMV010000001">
    <property type="protein sequence ID" value="MBP2200841.1"/>
    <property type="molecule type" value="Genomic_DNA"/>
</dbReference>
<dbReference type="EC" id="7.2.1.4" evidence="18 19"/>
<evidence type="ECO:0000256" key="2">
    <source>
        <dbReference type="ARBA" id="ARBA00004651"/>
    </source>
</evidence>
<dbReference type="Proteomes" id="UP000740329">
    <property type="component" value="Unassembled WGS sequence"/>
</dbReference>
<evidence type="ECO:0000256" key="18">
    <source>
        <dbReference type="ARBA" id="ARBA00044970"/>
    </source>
</evidence>
<evidence type="ECO:0000256" key="7">
    <source>
        <dbReference type="ARBA" id="ARBA00022475"/>
    </source>
</evidence>
<evidence type="ECO:0000256" key="14">
    <source>
        <dbReference type="ARBA" id="ARBA00022994"/>
    </source>
</evidence>
<dbReference type="GO" id="GO:0006730">
    <property type="term" value="P:one-carbon metabolic process"/>
    <property type="evidence" value="ECO:0007669"/>
    <property type="project" value="UniProtKB-UniRule"/>
</dbReference>
<dbReference type="RefSeq" id="WP_209590211.1">
    <property type="nucleotide sequence ID" value="NZ_JAGGMU010000001.1"/>
</dbReference>
<keyword evidence="12 19" id="KW-1278">Translocase</keyword>
<sequence>MSHGGGGHAAELFPENQVLGIGLVLSLIGMYIANFLPEYAMLIGGALTVPACVAGANTTRRVAAYGLGTGVPSIGMVSLGMGTLSALAAVYLPVAMGIDSMATPIIAVVVSLAIGAIVGKLTQNPVGMKVPIIVSSMIKLSLMGALSILGFCTAFAGGFSANVFIPGAIETGMIGLAFIAAGIAILHPFNACLGPNESHRRTMYLAIACGLLAWLVFAISKLDAISTVISAVLWVATYAMFVKMSLNDASDVLYTPELPKKEE</sequence>
<dbReference type="GO" id="GO:0030269">
    <property type="term" value="F:tetrahydromethanopterin S-methyltransferase activity"/>
    <property type="evidence" value="ECO:0007669"/>
    <property type="project" value="UniProtKB-UniRule"/>
</dbReference>
<feature type="transmembrane region" description="Helical" evidence="19">
    <location>
        <begin position="12"/>
        <end position="33"/>
    </location>
</feature>
<dbReference type="UniPathway" id="UPA00640">
    <property type="reaction ID" value="UER00698"/>
</dbReference>
<evidence type="ECO:0000256" key="3">
    <source>
        <dbReference type="ARBA" id="ARBA00004839"/>
    </source>
</evidence>
<evidence type="ECO:0000256" key="9">
    <source>
        <dbReference type="ARBA" id="ARBA00022603"/>
    </source>
</evidence>
<comment type="catalytic activity">
    <reaction evidence="17 19">
        <text>5-methyl-5,6,7,8-tetrahydromethanopterin + coenzyme M + 2 Na(+)(in) = 5,6,7,8-tetrahydromethanopterin + methyl-coenzyme M + 2 Na(+)(out)</text>
        <dbReference type="Rhea" id="RHEA:53492"/>
        <dbReference type="ChEBI" id="CHEBI:29101"/>
        <dbReference type="ChEBI" id="CHEBI:58103"/>
        <dbReference type="ChEBI" id="CHEBI:58116"/>
        <dbReference type="ChEBI" id="CHEBI:58286"/>
        <dbReference type="ChEBI" id="CHEBI:58319"/>
        <dbReference type="EC" id="7.2.1.4"/>
    </reaction>
</comment>
<keyword evidence="11 19" id="KW-0812">Transmembrane</keyword>
<keyword evidence="14 19" id="KW-0484">Methanogenesis</keyword>
<accession>A0A8J7RL54</accession>
<dbReference type="GO" id="GO:0005886">
    <property type="term" value="C:plasma membrane"/>
    <property type="evidence" value="ECO:0007669"/>
    <property type="project" value="UniProtKB-SubCell"/>
</dbReference>
<keyword evidence="10 19" id="KW-0808">Transferase</keyword>
<evidence type="ECO:0000256" key="4">
    <source>
        <dbReference type="ARBA" id="ARBA00007607"/>
    </source>
</evidence>
<comment type="subunit">
    <text evidence="5 19">The complex is composed of 8 subunits; MtrA, MtrB, MtrC, MtrD, MtrE, MtrF, MtrG and MtrH.</text>
</comment>
<evidence type="ECO:0000256" key="6">
    <source>
        <dbReference type="ARBA" id="ARBA00015131"/>
    </source>
</evidence>
<keyword evidence="9 19" id="KW-0489">Methyltransferase</keyword>
<keyword evidence="15 19" id="KW-0472">Membrane</keyword>
<evidence type="ECO:0000256" key="15">
    <source>
        <dbReference type="ARBA" id="ARBA00023136"/>
    </source>
</evidence>
<dbReference type="GO" id="GO:0019386">
    <property type="term" value="P:methanogenesis, from carbon dioxide"/>
    <property type="evidence" value="ECO:0007669"/>
    <property type="project" value="UniProtKB-UniRule"/>
</dbReference>
<feature type="transmembrane region" description="Helical" evidence="19">
    <location>
        <begin position="171"/>
        <end position="190"/>
    </location>
</feature>
<evidence type="ECO:0000313" key="21">
    <source>
        <dbReference type="Proteomes" id="UP000740329"/>
    </source>
</evidence>
<evidence type="ECO:0000256" key="5">
    <source>
        <dbReference type="ARBA" id="ARBA00011616"/>
    </source>
</evidence>
<evidence type="ECO:0000256" key="16">
    <source>
        <dbReference type="ARBA" id="ARBA00029817"/>
    </source>
</evidence>
<keyword evidence="8 19" id="KW-0554">One-carbon metabolism</keyword>